<dbReference type="SUPFAM" id="SSF50370">
    <property type="entry name" value="Ricin B-like lectins"/>
    <property type="match status" value="1"/>
</dbReference>
<evidence type="ECO:0000259" key="7">
    <source>
        <dbReference type="SMART" id="SM00148"/>
    </source>
</evidence>
<proteinExistence type="predicted"/>
<dbReference type="EMBL" id="CP034587">
    <property type="protein sequence ID" value="AZQ70299.1"/>
    <property type="molecule type" value="Genomic_DNA"/>
</dbReference>
<evidence type="ECO:0000256" key="1">
    <source>
        <dbReference type="ARBA" id="ARBA00001316"/>
    </source>
</evidence>
<evidence type="ECO:0000256" key="3">
    <source>
        <dbReference type="ARBA" id="ARBA00019758"/>
    </source>
</evidence>
<keyword evidence="9" id="KW-1185">Reference proteome</keyword>
<dbReference type="GO" id="GO:0004436">
    <property type="term" value="F:phosphatidylinositol diacylglycerol-lyase activity"/>
    <property type="evidence" value="ECO:0007669"/>
    <property type="project" value="UniProtKB-EC"/>
</dbReference>
<dbReference type="RefSeq" id="WP_126912864.1">
    <property type="nucleotide sequence ID" value="NZ_CP034587.1"/>
</dbReference>
<evidence type="ECO:0000256" key="4">
    <source>
        <dbReference type="ARBA" id="ARBA00030474"/>
    </source>
</evidence>
<dbReference type="CDD" id="cd08586">
    <property type="entry name" value="PI-PLCc_BcPLC_like"/>
    <property type="match status" value="1"/>
</dbReference>
<dbReference type="InterPro" id="IPR035992">
    <property type="entry name" value="Ricin_B-like_lectins"/>
</dbReference>
<evidence type="ECO:0000256" key="5">
    <source>
        <dbReference type="ARBA" id="ARBA00030782"/>
    </source>
</evidence>
<dbReference type="Gene3D" id="3.20.20.190">
    <property type="entry name" value="Phosphatidylinositol (PI) phosphodiesterase"/>
    <property type="match status" value="1"/>
</dbReference>
<dbReference type="SMART" id="SM00148">
    <property type="entry name" value="PLCXc"/>
    <property type="match status" value="1"/>
</dbReference>
<dbReference type="Proteomes" id="UP000267900">
    <property type="component" value="Chromosome"/>
</dbReference>
<dbReference type="PANTHER" id="PTHR13593:SF113">
    <property type="entry name" value="SI:DKEY-266F7.9"/>
    <property type="match status" value="1"/>
</dbReference>
<comment type="catalytic activity">
    <reaction evidence="1">
        <text>a 1,2-diacyl-sn-glycero-3-phospho-(1D-myo-inositol) = 1D-myo-inositol 1,2-cyclic phosphate + a 1,2-diacyl-sn-glycerol</text>
        <dbReference type="Rhea" id="RHEA:17093"/>
        <dbReference type="ChEBI" id="CHEBI:17815"/>
        <dbReference type="ChEBI" id="CHEBI:57880"/>
        <dbReference type="ChEBI" id="CHEBI:58484"/>
        <dbReference type="EC" id="4.6.1.13"/>
    </reaction>
</comment>
<dbReference type="EC" id="4.6.1.13" evidence="2"/>
<dbReference type="GO" id="GO:0008081">
    <property type="term" value="F:phosphoric diester hydrolase activity"/>
    <property type="evidence" value="ECO:0007669"/>
    <property type="project" value="InterPro"/>
</dbReference>
<sequence length="497" mass="54541">MIEVNMSGTPAEGESSITPEPILSQDSAELSLPSLELPALEEDLLLSLMDGVDASLLPESAAGELASTAEPLTPTANSDWMATVPDGVSLANMSIPGTHESCARVGDWSFGFGKCQDTSITWQLDAGVRFLDIRCRSVGSGPGVFRIHHGDIDQEMMFGDVLMECAEFLREHNQETILMRVSETKSNDATVFKRIFEEYYLTKMGWRYLFHIGTSIPTLGQVRGKIVLMTRDPYMGGLDSGHFDTQDKWNSPSMSEKITAIDDHLNRAVATTPKSKIFLNYTSATNPPGTTPSDFARGLNPYVLARVQSIYNPAKTVGVIAADFIDRTAFMGGGGSYDLASAIIKMNDHSRPKPPPRKRVSLYMKTNGQVGGRPYTGDRDEHFYLCGVGGGLVIIPSGFVRIRSRYDYRSLDVSPGGTVTVQQMANTASQLFFLVPRGDGSFGIQCISTPGRFLYMHQSGSVGTRPETEFQDTSWKFSMQAETIPGFAIQSWYYWGN</sequence>
<dbReference type="AlphaFoldDB" id="A0A3Q9FRQ2"/>
<feature type="region of interest" description="Disordered" evidence="6">
    <location>
        <begin position="1"/>
        <end position="20"/>
    </location>
</feature>
<protein>
    <recommendedName>
        <fullName evidence="3">1-phosphatidylinositol phosphodiesterase</fullName>
        <ecNumber evidence="2">4.6.1.13</ecNumber>
    </recommendedName>
    <alternativeName>
        <fullName evidence="4">Phosphatidylinositol diacylglycerol-lyase</fullName>
    </alternativeName>
    <alternativeName>
        <fullName evidence="5">Phosphatidylinositol-specific phospholipase C</fullName>
    </alternativeName>
</protein>
<organism evidence="8 9">
    <name type="scientific">Streptomyces luteoverticillatus</name>
    <name type="common">Streptoverticillium luteoverticillatus</name>
    <dbReference type="NCBI Taxonomy" id="66425"/>
    <lineage>
        <taxon>Bacteria</taxon>
        <taxon>Bacillati</taxon>
        <taxon>Actinomycetota</taxon>
        <taxon>Actinomycetes</taxon>
        <taxon>Kitasatosporales</taxon>
        <taxon>Streptomycetaceae</taxon>
        <taxon>Streptomyces</taxon>
    </lineage>
</organism>
<dbReference type="PROSITE" id="PS50007">
    <property type="entry name" value="PIPLC_X_DOMAIN"/>
    <property type="match status" value="1"/>
</dbReference>
<evidence type="ECO:0000256" key="6">
    <source>
        <dbReference type="SAM" id="MobiDB-lite"/>
    </source>
</evidence>
<dbReference type="InterPro" id="IPR017946">
    <property type="entry name" value="PLC-like_Pdiesterase_TIM-brl"/>
</dbReference>
<dbReference type="SUPFAM" id="SSF51695">
    <property type="entry name" value="PLC-like phosphodiesterases"/>
    <property type="match status" value="1"/>
</dbReference>
<dbReference type="PANTHER" id="PTHR13593">
    <property type="match status" value="1"/>
</dbReference>
<gene>
    <name evidence="8" type="ORF">EKH77_02870</name>
</gene>
<dbReference type="Pfam" id="PF00388">
    <property type="entry name" value="PI-PLC-X"/>
    <property type="match status" value="1"/>
</dbReference>
<evidence type="ECO:0000256" key="2">
    <source>
        <dbReference type="ARBA" id="ARBA00012581"/>
    </source>
</evidence>
<evidence type="ECO:0000313" key="9">
    <source>
        <dbReference type="Proteomes" id="UP000267900"/>
    </source>
</evidence>
<reference evidence="8 9" key="1">
    <citation type="submission" date="2018-12" db="EMBL/GenBank/DDBJ databases">
        <title>The whole draft genome of Streptomyce luteoverticillatus CGMCC 15060.</title>
        <authorList>
            <person name="Feng Z."/>
            <person name="Chen G."/>
            <person name="Zhang J."/>
            <person name="Zhu H."/>
            <person name="Yu X."/>
            <person name="Zhang W."/>
            <person name="Zhang X."/>
        </authorList>
    </citation>
    <scope>NUCLEOTIDE SEQUENCE [LARGE SCALE GENOMIC DNA]</scope>
    <source>
        <strain evidence="8 9">CGMCC 15060</strain>
    </source>
</reference>
<dbReference type="CDD" id="cd00161">
    <property type="entry name" value="beta-trefoil_Ricin-like"/>
    <property type="match status" value="1"/>
</dbReference>
<evidence type="ECO:0000313" key="8">
    <source>
        <dbReference type="EMBL" id="AZQ70299.1"/>
    </source>
</evidence>
<dbReference type="GO" id="GO:0006629">
    <property type="term" value="P:lipid metabolic process"/>
    <property type="evidence" value="ECO:0007669"/>
    <property type="project" value="InterPro"/>
</dbReference>
<feature type="domain" description="Phosphatidylinositol-specific phospholipase C X" evidence="7">
    <location>
        <begin position="86"/>
        <end position="231"/>
    </location>
</feature>
<dbReference type="InterPro" id="IPR051057">
    <property type="entry name" value="PI-PLC_domain"/>
</dbReference>
<dbReference type="InterPro" id="IPR000909">
    <property type="entry name" value="PLipase_C_PInositol-sp_X_dom"/>
</dbReference>
<name>A0A3Q9FRQ2_STRLT</name>
<dbReference type="OrthoDB" id="7191982at2"/>
<accession>A0A3Q9FRQ2</accession>